<name>A0AAD7DVA8_9AGAR</name>
<proteinExistence type="predicted"/>
<feature type="compositionally biased region" description="Low complexity" evidence="1">
    <location>
        <begin position="243"/>
        <end position="253"/>
    </location>
</feature>
<feature type="compositionally biased region" description="Polar residues" evidence="1">
    <location>
        <begin position="261"/>
        <end position="272"/>
    </location>
</feature>
<feature type="region of interest" description="Disordered" evidence="1">
    <location>
        <begin position="170"/>
        <end position="197"/>
    </location>
</feature>
<feature type="compositionally biased region" description="Acidic residues" evidence="1">
    <location>
        <begin position="188"/>
        <end position="197"/>
    </location>
</feature>
<sequence>MPNTPIGKAQLSAQATHPPPFKPPPACADEFEHANYNFQVMLKHESGAPFETTLYMFKQTASAILPLQEHIELIAGVYAITHLPFETVSRFRAFWGRNASPYPKQMCQLIDFRDNIQKVLAQRKSAKVVQVSGGASGSQEQQTHLFCRRQPVDDDDDAAAPVTSTELPAAAAVIDVDAELPAPPGGDSDMEDIDEDNQPAEEDISNDQFLKEVESEMPQNGKDSNKAVQYKQRRNSVGPIYESGTTPASSGSTTRKRARTAPSTTDNENPPQYSADEVTAAVSAIVAIQENPSGATHNAILLQEVETRTNLQVIEHKLICDLHQWNVYRAELERLREIMLDRGLIAVVNA</sequence>
<feature type="region of interest" description="Disordered" evidence="1">
    <location>
        <begin position="1"/>
        <end position="23"/>
    </location>
</feature>
<organism evidence="2 3">
    <name type="scientific">Mycena metata</name>
    <dbReference type="NCBI Taxonomy" id="1033252"/>
    <lineage>
        <taxon>Eukaryota</taxon>
        <taxon>Fungi</taxon>
        <taxon>Dikarya</taxon>
        <taxon>Basidiomycota</taxon>
        <taxon>Agaricomycotina</taxon>
        <taxon>Agaricomycetes</taxon>
        <taxon>Agaricomycetidae</taxon>
        <taxon>Agaricales</taxon>
        <taxon>Marasmiineae</taxon>
        <taxon>Mycenaceae</taxon>
        <taxon>Mycena</taxon>
    </lineage>
</organism>
<keyword evidence="3" id="KW-1185">Reference proteome</keyword>
<accession>A0AAD7DVA8</accession>
<comment type="caution">
    <text evidence="2">The sequence shown here is derived from an EMBL/GenBank/DDBJ whole genome shotgun (WGS) entry which is preliminary data.</text>
</comment>
<dbReference type="AlphaFoldDB" id="A0AAD7DVA8"/>
<dbReference type="Proteomes" id="UP001215598">
    <property type="component" value="Unassembled WGS sequence"/>
</dbReference>
<evidence type="ECO:0000313" key="2">
    <source>
        <dbReference type="EMBL" id="KAJ7700200.1"/>
    </source>
</evidence>
<gene>
    <name evidence="2" type="ORF">B0H16DRAFT_1749133</name>
</gene>
<feature type="region of interest" description="Disordered" evidence="1">
    <location>
        <begin position="214"/>
        <end position="273"/>
    </location>
</feature>
<evidence type="ECO:0000313" key="3">
    <source>
        <dbReference type="Proteomes" id="UP001215598"/>
    </source>
</evidence>
<reference evidence="2" key="1">
    <citation type="submission" date="2023-03" db="EMBL/GenBank/DDBJ databases">
        <title>Massive genome expansion in bonnet fungi (Mycena s.s.) driven by repeated elements and novel gene families across ecological guilds.</title>
        <authorList>
            <consortium name="Lawrence Berkeley National Laboratory"/>
            <person name="Harder C.B."/>
            <person name="Miyauchi S."/>
            <person name="Viragh M."/>
            <person name="Kuo A."/>
            <person name="Thoen E."/>
            <person name="Andreopoulos B."/>
            <person name="Lu D."/>
            <person name="Skrede I."/>
            <person name="Drula E."/>
            <person name="Henrissat B."/>
            <person name="Morin E."/>
            <person name="Kohler A."/>
            <person name="Barry K."/>
            <person name="LaButti K."/>
            <person name="Morin E."/>
            <person name="Salamov A."/>
            <person name="Lipzen A."/>
            <person name="Mereny Z."/>
            <person name="Hegedus B."/>
            <person name="Baldrian P."/>
            <person name="Stursova M."/>
            <person name="Weitz H."/>
            <person name="Taylor A."/>
            <person name="Grigoriev I.V."/>
            <person name="Nagy L.G."/>
            <person name="Martin F."/>
            <person name="Kauserud H."/>
        </authorList>
    </citation>
    <scope>NUCLEOTIDE SEQUENCE</scope>
    <source>
        <strain evidence="2">CBHHK182m</strain>
    </source>
</reference>
<dbReference type="EMBL" id="JARKIB010000558">
    <property type="protein sequence ID" value="KAJ7700200.1"/>
    <property type="molecule type" value="Genomic_DNA"/>
</dbReference>
<evidence type="ECO:0000256" key="1">
    <source>
        <dbReference type="SAM" id="MobiDB-lite"/>
    </source>
</evidence>
<protein>
    <submittedName>
        <fullName evidence="2">Uncharacterized protein</fullName>
    </submittedName>
</protein>